<evidence type="ECO:0000313" key="3">
    <source>
        <dbReference type="Proteomes" id="UP000789572"/>
    </source>
</evidence>
<dbReference type="InterPro" id="IPR036910">
    <property type="entry name" value="HMG_box_dom_sf"/>
</dbReference>
<feature type="compositionally biased region" description="Acidic residues" evidence="1">
    <location>
        <begin position="148"/>
        <end position="160"/>
    </location>
</feature>
<proteinExistence type="predicted"/>
<protein>
    <submittedName>
        <fullName evidence="2">777_t:CDS:1</fullName>
    </submittedName>
</protein>
<organism evidence="2 3">
    <name type="scientific">Paraglomus occultum</name>
    <dbReference type="NCBI Taxonomy" id="144539"/>
    <lineage>
        <taxon>Eukaryota</taxon>
        <taxon>Fungi</taxon>
        <taxon>Fungi incertae sedis</taxon>
        <taxon>Mucoromycota</taxon>
        <taxon>Glomeromycotina</taxon>
        <taxon>Glomeromycetes</taxon>
        <taxon>Paraglomerales</taxon>
        <taxon>Paraglomeraceae</taxon>
        <taxon>Paraglomus</taxon>
    </lineage>
</organism>
<dbReference type="AlphaFoldDB" id="A0A9N9BW77"/>
<name>A0A9N9BW77_9GLOM</name>
<sequence>MSIVLEYLKEHADIDIEGLGGLKKTNRIAGYAWNQLSASERYYYKERANQLTQQIKDASKNYITENDIRQSVINSALETIYKQICVEVLKTWQQARLEPNTLIEAEGLSANSKARTEACRLEMSGNEDASNLTEVEYSSSDGASDDTVGGEDSEAEESEEGSTAMTSKVVEEIPVRAL</sequence>
<gene>
    <name evidence="2" type="ORF">POCULU_LOCUS6460</name>
</gene>
<evidence type="ECO:0000256" key="1">
    <source>
        <dbReference type="SAM" id="MobiDB-lite"/>
    </source>
</evidence>
<reference evidence="2" key="1">
    <citation type="submission" date="2021-06" db="EMBL/GenBank/DDBJ databases">
        <authorList>
            <person name="Kallberg Y."/>
            <person name="Tangrot J."/>
            <person name="Rosling A."/>
        </authorList>
    </citation>
    <scope>NUCLEOTIDE SEQUENCE</scope>
    <source>
        <strain evidence="2">IA702</strain>
    </source>
</reference>
<evidence type="ECO:0000313" key="2">
    <source>
        <dbReference type="EMBL" id="CAG8580410.1"/>
    </source>
</evidence>
<dbReference type="Proteomes" id="UP000789572">
    <property type="component" value="Unassembled WGS sequence"/>
</dbReference>
<comment type="caution">
    <text evidence="2">The sequence shown here is derived from an EMBL/GenBank/DDBJ whole genome shotgun (WGS) entry which is preliminary data.</text>
</comment>
<keyword evidence="3" id="KW-1185">Reference proteome</keyword>
<accession>A0A9N9BW77</accession>
<feature type="region of interest" description="Disordered" evidence="1">
    <location>
        <begin position="123"/>
        <end position="178"/>
    </location>
</feature>
<dbReference type="SUPFAM" id="SSF47095">
    <property type="entry name" value="HMG-box"/>
    <property type="match status" value="1"/>
</dbReference>
<feature type="compositionally biased region" description="Polar residues" evidence="1">
    <location>
        <begin position="127"/>
        <end position="142"/>
    </location>
</feature>
<dbReference type="OrthoDB" id="2481546at2759"/>
<dbReference type="Gene3D" id="1.10.30.10">
    <property type="entry name" value="High mobility group box domain"/>
    <property type="match status" value="1"/>
</dbReference>
<dbReference type="EMBL" id="CAJVPJ010001195">
    <property type="protein sequence ID" value="CAG8580410.1"/>
    <property type="molecule type" value="Genomic_DNA"/>
</dbReference>
<feature type="compositionally biased region" description="Basic and acidic residues" evidence="1">
    <location>
        <begin position="169"/>
        <end position="178"/>
    </location>
</feature>